<dbReference type="GO" id="GO:0034040">
    <property type="term" value="F:ATPase-coupled lipid transmembrane transporter activity"/>
    <property type="evidence" value="ECO:0007669"/>
    <property type="project" value="TreeGrafter"/>
</dbReference>
<feature type="transmembrane region" description="Helical" evidence="11">
    <location>
        <begin position="166"/>
        <end position="189"/>
    </location>
</feature>
<dbReference type="Gene3D" id="3.40.50.300">
    <property type="entry name" value="P-loop containing nucleotide triphosphate hydrolases"/>
    <property type="match status" value="1"/>
</dbReference>
<dbReference type="GO" id="GO:0016887">
    <property type="term" value="F:ATP hydrolysis activity"/>
    <property type="evidence" value="ECO:0007669"/>
    <property type="project" value="InterPro"/>
</dbReference>
<evidence type="ECO:0000256" key="4">
    <source>
        <dbReference type="ARBA" id="ARBA00022519"/>
    </source>
</evidence>
<evidence type="ECO:0000313" key="14">
    <source>
        <dbReference type="EMBL" id="ROP45403.1"/>
    </source>
</evidence>
<evidence type="ECO:0000256" key="11">
    <source>
        <dbReference type="SAM" id="Phobius"/>
    </source>
</evidence>
<evidence type="ECO:0000256" key="2">
    <source>
        <dbReference type="ARBA" id="ARBA00022448"/>
    </source>
</evidence>
<feature type="compositionally biased region" description="Low complexity" evidence="10">
    <location>
        <begin position="628"/>
        <end position="638"/>
    </location>
</feature>
<dbReference type="FunFam" id="3.40.50.300:FF:001001">
    <property type="entry name" value="Multidrug ABC transporter ATP-binding protein"/>
    <property type="match status" value="1"/>
</dbReference>
<dbReference type="Gene3D" id="1.20.1560.10">
    <property type="entry name" value="ABC transporter type 1, transmembrane domain"/>
    <property type="match status" value="1"/>
</dbReference>
<dbReference type="InterPro" id="IPR027417">
    <property type="entry name" value="P-loop_NTPase"/>
</dbReference>
<keyword evidence="9 11" id="KW-0472">Membrane</keyword>
<organism evidence="14 15">
    <name type="scientific">Pseudokineococcus lusitanus</name>
    <dbReference type="NCBI Taxonomy" id="763993"/>
    <lineage>
        <taxon>Bacteria</taxon>
        <taxon>Bacillati</taxon>
        <taxon>Actinomycetota</taxon>
        <taxon>Actinomycetes</taxon>
        <taxon>Kineosporiales</taxon>
        <taxon>Kineosporiaceae</taxon>
        <taxon>Pseudokineococcus</taxon>
    </lineage>
</organism>
<keyword evidence="8 11" id="KW-1133">Transmembrane helix</keyword>
<gene>
    <name evidence="14" type="ORF">EDC03_0004</name>
</gene>
<evidence type="ECO:0000256" key="3">
    <source>
        <dbReference type="ARBA" id="ARBA00022475"/>
    </source>
</evidence>
<feature type="domain" description="ABC transmembrane type-1" evidence="13">
    <location>
        <begin position="57"/>
        <end position="339"/>
    </location>
</feature>
<reference evidence="14 15" key="1">
    <citation type="journal article" date="2015" name="Stand. Genomic Sci.">
        <title>Genomic Encyclopedia of Bacterial and Archaeal Type Strains, Phase III: the genomes of soil and plant-associated and newly described type strains.</title>
        <authorList>
            <person name="Whitman W.B."/>
            <person name="Woyke T."/>
            <person name="Klenk H.P."/>
            <person name="Zhou Y."/>
            <person name="Lilburn T.G."/>
            <person name="Beck B.J."/>
            <person name="De Vos P."/>
            <person name="Vandamme P."/>
            <person name="Eisen J.A."/>
            <person name="Garrity G."/>
            <person name="Hugenholtz P."/>
            <person name="Kyrpides N.C."/>
        </authorList>
    </citation>
    <scope>NUCLEOTIDE SEQUENCE [LARGE SCALE GENOMIC DNA]</scope>
    <source>
        <strain evidence="14 15">CECT 7306</strain>
    </source>
</reference>
<evidence type="ECO:0000256" key="6">
    <source>
        <dbReference type="ARBA" id="ARBA00022741"/>
    </source>
</evidence>
<dbReference type="PANTHER" id="PTHR24221:SF654">
    <property type="entry name" value="ATP-BINDING CASSETTE SUB-FAMILY B MEMBER 6"/>
    <property type="match status" value="1"/>
</dbReference>
<evidence type="ECO:0000256" key="1">
    <source>
        <dbReference type="ARBA" id="ARBA00004651"/>
    </source>
</evidence>
<dbReference type="InterPro" id="IPR003439">
    <property type="entry name" value="ABC_transporter-like_ATP-bd"/>
</dbReference>
<dbReference type="PROSITE" id="PS50929">
    <property type="entry name" value="ABC_TM1F"/>
    <property type="match status" value="1"/>
</dbReference>
<keyword evidence="3" id="KW-1003">Cell membrane</keyword>
<dbReference type="GO" id="GO:0140359">
    <property type="term" value="F:ABC-type transporter activity"/>
    <property type="evidence" value="ECO:0007669"/>
    <property type="project" value="InterPro"/>
</dbReference>
<feature type="transmembrane region" description="Helical" evidence="11">
    <location>
        <begin position="195"/>
        <end position="214"/>
    </location>
</feature>
<dbReference type="InParanoid" id="A0A3N1HS82"/>
<dbReference type="RefSeq" id="WP_123378195.1">
    <property type="nucleotide sequence ID" value="NZ_RJKN01000001.1"/>
</dbReference>
<keyword evidence="2" id="KW-0813">Transport</keyword>
<dbReference type="FunCoup" id="A0A3N1HS82">
    <property type="interactions" value="265"/>
</dbReference>
<protein>
    <submittedName>
        <fullName evidence="14">Putative ABC transport system ATP-binding protein</fullName>
    </submittedName>
</protein>
<evidence type="ECO:0000256" key="7">
    <source>
        <dbReference type="ARBA" id="ARBA00022840"/>
    </source>
</evidence>
<proteinExistence type="predicted"/>
<feature type="transmembrane region" description="Helical" evidence="11">
    <location>
        <begin position="53"/>
        <end position="74"/>
    </location>
</feature>
<dbReference type="InterPro" id="IPR011527">
    <property type="entry name" value="ABC1_TM_dom"/>
</dbReference>
<dbReference type="InterPro" id="IPR039421">
    <property type="entry name" value="Type_1_exporter"/>
</dbReference>
<keyword evidence="15" id="KW-1185">Reference proteome</keyword>
<keyword evidence="5 11" id="KW-0812">Transmembrane</keyword>
<dbReference type="GO" id="GO:0005524">
    <property type="term" value="F:ATP binding"/>
    <property type="evidence" value="ECO:0007669"/>
    <property type="project" value="UniProtKB-KW"/>
</dbReference>
<name>A0A3N1HS82_9ACTN</name>
<sequence length="638" mass="64761">MTSTTTGPPTGPATAPAPGAAPAGTRIAREADDGVVATVRRGLALSPLMRRGLTGTLVLGVVATAGRVVVPLVASRAVDEGIGGPGGPDPSAVLTVALLGAGVVLLTAVLSYAVNRRLFTATEAGLAELRTTAFRRVHDLSALTQGSEQRGALVSRVTSDVDTISTFLQFGGLLLVLSLGQLVVVTIIIGVISWQLLLVVVACLLPAVLLGRALQPRLSRAFAEVRARVGRVLGGISETVVGADTIRAYGAERRTQGRVDTAVEDQRQAQVRAQTLVATSFSAGVLAAGLVVAAVVVVGAWLGVSGGLTLGQLTAVLLLVQLLTGPVQQLTEVLNELQNAVAGWRRVLALLDTPVDLADPGPAGRDLPPGPLDVRVEGLGYAYPGGPPALSDVDLDLPAGTRVAVVGRTGSGKTTLARLLVRLQDPSAGRVLVGGEDLREVRSASLRGRVAMVPQEGFLFDGTVAENVALGREGAGRAAVEEAVADLGLRPWAAGLADGLDTRVGQRGEALSAGERQLVALARARLADPDLLVLDEATSAVDPALDVAIGAALERLMAGRTSVTVAHRLSTAERADLVVVVADGRVAQTGRHAELVDAPGPYAGLHRAWASQLDPAAASPGAAGGTAGTAAPVGGSGA</sequence>
<dbReference type="AlphaFoldDB" id="A0A3N1HS82"/>
<dbReference type="PROSITE" id="PS50893">
    <property type="entry name" value="ABC_TRANSPORTER_2"/>
    <property type="match status" value="1"/>
</dbReference>
<keyword evidence="6" id="KW-0547">Nucleotide-binding</keyword>
<feature type="region of interest" description="Disordered" evidence="10">
    <location>
        <begin position="1"/>
        <end position="23"/>
    </location>
</feature>
<evidence type="ECO:0000256" key="5">
    <source>
        <dbReference type="ARBA" id="ARBA00022692"/>
    </source>
</evidence>
<keyword evidence="4" id="KW-0997">Cell inner membrane</keyword>
<feature type="transmembrane region" description="Helical" evidence="11">
    <location>
        <begin position="94"/>
        <end position="114"/>
    </location>
</feature>
<dbReference type="OrthoDB" id="5166472at2"/>
<dbReference type="InterPro" id="IPR003593">
    <property type="entry name" value="AAA+_ATPase"/>
</dbReference>
<dbReference type="SMART" id="SM00382">
    <property type="entry name" value="AAA"/>
    <property type="match status" value="1"/>
</dbReference>
<comment type="subcellular location">
    <subcellularLocation>
        <location evidence="1">Cell membrane</location>
        <topology evidence="1">Multi-pass membrane protein</topology>
    </subcellularLocation>
</comment>
<accession>A0A3N1HS82</accession>
<comment type="caution">
    <text evidence="14">The sequence shown here is derived from an EMBL/GenBank/DDBJ whole genome shotgun (WGS) entry which is preliminary data.</text>
</comment>
<dbReference type="SUPFAM" id="SSF90123">
    <property type="entry name" value="ABC transporter transmembrane region"/>
    <property type="match status" value="1"/>
</dbReference>
<feature type="transmembrane region" description="Helical" evidence="11">
    <location>
        <begin position="276"/>
        <end position="302"/>
    </location>
</feature>
<evidence type="ECO:0000256" key="10">
    <source>
        <dbReference type="SAM" id="MobiDB-lite"/>
    </source>
</evidence>
<evidence type="ECO:0000313" key="15">
    <source>
        <dbReference type="Proteomes" id="UP000276232"/>
    </source>
</evidence>
<dbReference type="GO" id="GO:0005886">
    <property type="term" value="C:plasma membrane"/>
    <property type="evidence" value="ECO:0007669"/>
    <property type="project" value="UniProtKB-SubCell"/>
</dbReference>
<dbReference type="PANTHER" id="PTHR24221">
    <property type="entry name" value="ATP-BINDING CASSETTE SUB-FAMILY B"/>
    <property type="match status" value="1"/>
</dbReference>
<feature type="region of interest" description="Disordered" evidence="10">
    <location>
        <begin position="616"/>
        <end position="638"/>
    </location>
</feature>
<evidence type="ECO:0000259" key="13">
    <source>
        <dbReference type="PROSITE" id="PS50929"/>
    </source>
</evidence>
<dbReference type="EMBL" id="RJKN01000001">
    <property type="protein sequence ID" value="ROP45403.1"/>
    <property type="molecule type" value="Genomic_DNA"/>
</dbReference>
<keyword evidence="7 14" id="KW-0067">ATP-binding</keyword>
<dbReference type="Pfam" id="PF00005">
    <property type="entry name" value="ABC_tran"/>
    <property type="match status" value="1"/>
</dbReference>
<feature type="domain" description="ABC transporter" evidence="12">
    <location>
        <begin position="374"/>
        <end position="608"/>
    </location>
</feature>
<dbReference type="Pfam" id="PF00664">
    <property type="entry name" value="ABC_membrane"/>
    <property type="match status" value="1"/>
</dbReference>
<dbReference type="Proteomes" id="UP000276232">
    <property type="component" value="Unassembled WGS sequence"/>
</dbReference>
<dbReference type="CDD" id="cd07346">
    <property type="entry name" value="ABC_6TM_exporters"/>
    <property type="match status" value="1"/>
</dbReference>
<dbReference type="SUPFAM" id="SSF52540">
    <property type="entry name" value="P-loop containing nucleoside triphosphate hydrolases"/>
    <property type="match status" value="1"/>
</dbReference>
<evidence type="ECO:0000256" key="9">
    <source>
        <dbReference type="ARBA" id="ARBA00023136"/>
    </source>
</evidence>
<dbReference type="InterPro" id="IPR036640">
    <property type="entry name" value="ABC1_TM_sf"/>
</dbReference>
<evidence type="ECO:0000256" key="8">
    <source>
        <dbReference type="ARBA" id="ARBA00022989"/>
    </source>
</evidence>
<evidence type="ECO:0000259" key="12">
    <source>
        <dbReference type="PROSITE" id="PS50893"/>
    </source>
</evidence>